<feature type="compositionally biased region" description="Polar residues" evidence="1">
    <location>
        <begin position="494"/>
        <end position="504"/>
    </location>
</feature>
<evidence type="ECO:0000256" key="1">
    <source>
        <dbReference type="SAM" id="MobiDB-lite"/>
    </source>
</evidence>
<feature type="region of interest" description="Disordered" evidence="1">
    <location>
        <begin position="406"/>
        <end position="436"/>
    </location>
</feature>
<reference evidence="2 3" key="1">
    <citation type="submission" date="2023-02" db="EMBL/GenBank/DDBJ databases">
        <title>LHISI_Scaffold_Assembly.</title>
        <authorList>
            <person name="Stuart O.P."/>
            <person name="Cleave R."/>
            <person name="Magrath M.J.L."/>
            <person name="Mikheyev A.S."/>
        </authorList>
    </citation>
    <scope>NUCLEOTIDE SEQUENCE [LARGE SCALE GENOMIC DNA]</scope>
    <source>
        <strain evidence="2">Daus_M_001</strain>
        <tissue evidence="2">Leg muscle</tissue>
    </source>
</reference>
<feature type="compositionally biased region" description="Low complexity" evidence="1">
    <location>
        <begin position="422"/>
        <end position="431"/>
    </location>
</feature>
<dbReference type="Proteomes" id="UP001159363">
    <property type="component" value="Chromosome 7"/>
</dbReference>
<evidence type="ECO:0000313" key="3">
    <source>
        <dbReference type="Proteomes" id="UP001159363"/>
    </source>
</evidence>
<feature type="region of interest" description="Disordered" evidence="1">
    <location>
        <begin position="1"/>
        <end position="32"/>
    </location>
</feature>
<feature type="compositionally biased region" description="Basic and acidic residues" evidence="1">
    <location>
        <begin position="484"/>
        <end position="493"/>
    </location>
</feature>
<evidence type="ECO:0000313" key="2">
    <source>
        <dbReference type="EMBL" id="KAJ8877450.1"/>
    </source>
</evidence>
<organism evidence="2 3">
    <name type="scientific">Dryococelus australis</name>
    <dbReference type="NCBI Taxonomy" id="614101"/>
    <lineage>
        <taxon>Eukaryota</taxon>
        <taxon>Metazoa</taxon>
        <taxon>Ecdysozoa</taxon>
        <taxon>Arthropoda</taxon>
        <taxon>Hexapoda</taxon>
        <taxon>Insecta</taxon>
        <taxon>Pterygota</taxon>
        <taxon>Neoptera</taxon>
        <taxon>Polyneoptera</taxon>
        <taxon>Phasmatodea</taxon>
        <taxon>Verophasmatodea</taxon>
        <taxon>Anareolatae</taxon>
        <taxon>Phasmatidae</taxon>
        <taxon>Eurycanthinae</taxon>
        <taxon>Dryococelus</taxon>
    </lineage>
</organism>
<accession>A0ABQ9GZK7</accession>
<protein>
    <submittedName>
        <fullName evidence="2">Uncharacterized protein</fullName>
    </submittedName>
</protein>
<feature type="region of interest" description="Disordered" evidence="1">
    <location>
        <begin position="192"/>
        <end position="224"/>
    </location>
</feature>
<proteinExistence type="predicted"/>
<name>A0ABQ9GZK7_9NEOP</name>
<comment type="caution">
    <text evidence="2">The sequence shown here is derived from an EMBL/GenBank/DDBJ whole genome shotgun (WGS) entry which is preliminary data.</text>
</comment>
<keyword evidence="3" id="KW-1185">Reference proteome</keyword>
<sequence length="595" mass="66447">MSLARPVRTGEEDRELLYDSGGLPSDRRRAEGEVTSGREVCDCEYQAVKGAAGRLDYWIIYTSIPHELRYVPQASHGLTHPVRSPEESVHGSQLVDERQGHAEVVHRRPGRLGEVSGVRERVGVVEVLHPAREASHLPARIHAGEKLPFSCSRVETRALTHAHARTLVDVLFIPNRPRAGLTCPPRRRKASAATRCGSTAEPSRFGATDNAATRSAPSGHRRNRRQSTFRAFPPLHPHSPVIQPSHLIFRAGPCTYQRWTRHDGNTASLGRRSDESLGVRVSVDRNAPSLLDLGRELPTGVHPTLKMDSQTPIRVRTCAMSRTEGRPSEGELLGWDFAPRTTRCLVFGEPILREECYWLRILERFRFYTHLRCPGPQRTSSLSNTRRCAVRGMRFVCIATNDLTSDRGGNKVSSRFTEERTTTTASRSQTENGFNHVKGAATPRRFVAVYLSTLCSDLSTLSGAEVRRYVTNCTLVLRRNERVGETGDPEKTHQPTASSVTIPTCENPVNPLHRPAIGDKYLKQRADIGQHHAGRGVFLIKPSPREDNKDGYYHNLTCSTTISYIHNDTKHTPRLRVEGRSGDAAMKYQPERTTA</sequence>
<feature type="region of interest" description="Disordered" evidence="1">
    <location>
        <begin position="484"/>
        <end position="510"/>
    </location>
</feature>
<feature type="compositionally biased region" description="Basic and acidic residues" evidence="1">
    <location>
        <begin position="8"/>
        <end position="17"/>
    </location>
</feature>
<gene>
    <name evidence="2" type="ORF">PR048_021905</name>
</gene>
<dbReference type="EMBL" id="JARBHB010000008">
    <property type="protein sequence ID" value="KAJ8877450.1"/>
    <property type="molecule type" value="Genomic_DNA"/>
</dbReference>